<dbReference type="RefSeq" id="XP_007837768.1">
    <property type="nucleotide sequence ID" value="XM_007839577.1"/>
</dbReference>
<reference evidence="3" key="1">
    <citation type="journal article" date="2015" name="BMC Genomics">
        <title>Genomic and transcriptomic analysis of the endophytic fungus Pestalotiopsis fici reveals its lifestyle and high potential for synthesis of natural products.</title>
        <authorList>
            <person name="Wang X."/>
            <person name="Zhang X."/>
            <person name="Liu L."/>
            <person name="Xiang M."/>
            <person name="Wang W."/>
            <person name="Sun X."/>
            <person name="Che Y."/>
            <person name="Guo L."/>
            <person name="Liu G."/>
            <person name="Guo L."/>
            <person name="Wang C."/>
            <person name="Yin W.B."/>
            <person name="Stadler M."/>
            <person name="Zhang X."/>
            <person name="Liu X."/>
        </authorList>
    </citation>
    <scope>NUCLEOTIDE SEQUENCE [LARGE SCALE GENOMIC DNA]</scope>
    <source>
        <strain evidence="3">W106-1 / CGMCC3.15140</strain>
    </source>
</reference>
<feature type="compositionally biased region" description="Low complexity" evidence="1">
    <location>
        <begin position="28"/>
        <end position="45"/>
    </location>
</feature>
<dbReference type="OMA" id="YAWIEQA"/>
<dbReference type="OrthoDB" id="3858188at2759"/>
<dbReference type="EMBL" id="KI912116">
    <property type="protein sequence ID" value="ETS77122.1"/>
    <property type="molecule type" value="Genomic_DNA"/>
</dbReference>
<dbReference type="InParanoid" id="W3WVF4"/>
<keyword evidence="3" id="KW-1185">Reference proteome</keyword>
<evidence type="ECO:0000313" key="2">
    <source>
        <dbReference type="EMBL" id="ETS77122.1"/>
    </source>
</evidence>
<dbReference type="KEGG" id="pfy:PFICI_10996"/>
<gene>
    <name evidence="2" type="ORF">PFICI_10996</name>
</gene>
<organism evidence="2 3">
    <name type="scientific">Pestalotiopsis fici (strain W106-1 / CGMCC3.15140)</name>
    <dbReference type="NCBI Taxonomy" id="1229662"/>
    <lineage>
        <taxon>Eukaryota</taxon>
        <taxon>Fungi</taxon>
        <taxon>Dikarya</taxon>
        <taxon>Ascomycota</taxon>
        <taxon>Pezizomycotina</taxon>
        <taxon>Sordariomycetes</taxon>
        <taxon>Xylariomycetidae</taxon>
        <taxon>Amphisphaeriales</taxon>
        <taxon>Sporocadaceae</taxon>
        <taxon>Pestalotiopsis</taxon>
    </lineage>
</organism>
<protein>
    <submittedName>
        <fullName evidence="2">Uncharacterized protein</fullName>
    </submittedName>
</protein>
<feature type="region of interest" description="Disordered" evidence="1">
    <location>
        <begin position="1"/>
        <end position="47"/>
    </location>
</feature>
<dbReference type="HOGENOM" id="CLU_055334_2_0_1"/>
<proteinExistence type="predicted"/>
<evidence type="ECO:0000313" key="3">
    <source>
        <dbReference type="Proteomes" id="UP000030651"/>
    </source>
</evidence>
<dbReference type="GeneID" id="19276009"/>
<dbReference type="Proteomes" id="UP000030651">
    <property type="component" value="Unassembled WGS sequence"/>
</dbReference>
<evidence type="ECO:0000256" key="1">
    <source>
        <dbReference type="SAM" id="MobiDB-lite"/>
    </source>
</evidence>
<name>W3WVF4_PESFW</name>
<feature type="compositionally biased region" description="Polar residues" evidence="1">
    <location>
        <begin position="11"/>
        <end position="27"/>
    </location>
</feature>
<dbReference type="AlphaFoldDB" id="W3WVF4"/>
<dbReference type="eggNOG" id="ENOG502SNNV">
    <property type="taxonomic scope" value="Eukaryota"/>
</dbReference>
<dbReference type="STRING" id="1229662.W3WVF4"/>
<accession>W3WVF4</accession>
<sequence>MGLKDSRWASAPTTGSLRTWPQNAQPLSSSTPAATRPAPASTSRAIKTSPERELDRYLKLVARLKWKLSFLFQGYSLATDRVGRSTDEVAADEMHFKIDFYEYYMHIERALVHLMGVFGIEITGLADSTHNSSGRSHSHRFHANVLAALERPDNPLREALGQGGVMKQLSRAKQLRNRWKNADGDSGPDEKGYTPAPLEAYNLEQILQTIFAGCDQAYAIAESHIQQLRDDSGPDNPMDWEREEEDWGFIADAMDWEAV</sequence>